<reference evidence="2 3" key="1">
    <citation type="journal article" date="2023" name="Genes (Basel)">
        <title>Chromosome-Level Genome Assembly and Circadian Gene Repertoire of the Patagonia Blennie Eleginops maclovinus-The Closest Ancestral Proxy of Antarctic Cryonotothenioids.</title>
        <authorList>
            <person name="Cheng C.C."/>
            <person name="Rivera-Colon A.G."/>
            <person name="Minhas B.F."/>
            <person name="Wilson L."/>
            <person name="Rayamajhi N."/>
            <person name="Vargas-Chacoff L."/>
            <person name="Catchen J.M."/>
        </authorList>
    </citation>
    <scope>NUCLEOTIDE SEQUENCE [LARGE SCALE GENOMIC DNA]</scope>
    <source>
        <strain evidence="2">JMC-PN-2008</strain>
    </source>
</reference>
<name>A0AAN8ABS4_ELEMC</name>
<dbReference type="Gene3D" id="2.40.320.10">
    <property type="entry name" value="Hypothetical Protein Pfu-838710-001"/>
    <property type="match status" value="1"/>
</dbReference>
<dbReference type="PANTHER" id="PTHR14586:SF1">
    <property type="entry name" value="THIAMINE-TRIPHOSPHATASE"/>
    <property type="match status" value="1"/>
</dbReference>
<comment type="caution">
    <text evidence="2">The sequence shown here is derived from an EMBL/GenBank/DDBJ whole genome shotgun (WGS) entry which is preliminary data.</text>
</comment>
<sequence length="222" mass="25407">MSVEVERKFVCTADTVKTLEEIGAVFLGQRQFCDHYFDTPKFDLTLRDMWLRKRKGCWELKCPTIADKAGETSREQSKAAAMCSRYKEITNLPEIQLRVKEVIKDVCEDSETETSPSQEEESWIIRNNLVCFAEFTTVRRSFSLKEEGVQVDLDEADFGFHVGEIEVLLSEGGDVQSALEKIERTAGKLGLSGDKRVEGKMHAYLRRNHPEHFAKLLSEHIL</sequence>
<gene>
    <name evidence="2" type="ORF">PBY51_014400</name>
</gene>
<keyword evidence="3" id="KW-1185">Reference proteome</keyword>
<dbReference type="AlphaFoldDB" id="A0AAN8ABS4"/>
<accession>A0AAN8ABS4</accession>
<dbReference type="PANTHER" id="PTHR14586">
    <property type="entry name" value="THIAMINE-TRIPHOSPHATASE"/>
    <property type="match status" value="1"/>
</dbReference>
<dbReference type="InterPro" id="IPR039582">
    <property type="entry name" value="THTPA"/>
</dbReference>
<dbReference type="SUPFAM" id="SSF55154">
    <property type="entry name" value="CYTH-like phosphatases"/>
    <property type="match status" value="1"/>
</dbReference>
<dbReference type="InterPro" id="IPR023577">
    <property type="entry name" value="CYTH_domain"/>
</dbReference>
<reference evidence="2 3" key="2">
    <citation type="journal article" date="2023" name="Mol. Biol. Evol.">
        <title>Genomics of Secondarily Temperate Adaptation in the Only Non-Antarctic Icefish.</title>
        <authorList>
            <person name="Rivera-Colon A.G."/>
            <person name="Rayamajhi N."/>
            <person name="Minhas B.F."/>
            <person name="Madrigal G."/>
            <person name="Bilyk K.T."/>
            <person name="Yoon V."/>
            <person name="Hune M."/>
            <person name="Gregory S."/>
            <person name="Cheng C.H.C."/>
            <person name="Catchen J.M."/>
        </authorList>
    </citation>
    <scope>NUCLEOTIDE SEQUENCE [LARGE SCALE GENOMIC DNA]</scope>
    <source>
        <strain evidence="2">JMC-PN-2008</strain>
    </source>
</reference>
<dbReference type="SMART" id="SM01118">
    <property type="entry name" value="CYTH"/>
    <property type="match status" value="1"/>
</dbReference>
<evidence type="ECO:0000313" key="2">
    <source>
        <dbReference type="EMBL" id="KAK5850124.1"/>
    </source>
</evidence>
<dbReference type="Pfam" id="PF01928">
    <property type="entry name" value="CYTH"/>
    <property type="match status" value="1"/>
</dbReference>
<organism evidence="2 3">
    <name type="scientific">Eleginops maclovinus</name>
    <name type="common">Patagonian blennie</name>
    <name type="synonym">Eleginus maclovinus</name>
    <dbReference type="NCBI Taxonomy" id="56733"/>
    <lineage>
        <taxon>Eukaryota</taxon>
        <taxon>Metazoa</taxon>
        <taxon>Chordata</taxon>
        <taxon>Craniata</taxon>
        <taxon>Vertebrata</taxon>
        <taxon>Euteleostomi</taxon>
        <taxon>Actinopterygii</taxon>
        <taxon>Neopterygii</taxon>
        <taxon>Teleostei</taxon>
        <taxon>Neoteleostei</taxon>
        <taxon>Acanthomorphata</taxon>
        <taxon>Eupercaria</taxon>
        <taxon>Perciformes</taxon>
        <taxon>Notothenioidei</taxon>
        <taxon>Eleginopidae</taxon>
        <taxon>Eleginops</taxon>
    </lineage>
</organism>
<evidence type="ECO:0000259" key="1">
    <source>
        <dbReference type="PROSITE" id="PS51707"/>
    </source>
</evidence>
<proteinExistence type="predicted"/>
<dbReference type="GO" id="GO:0042357">
    <property type="term" value="P:thiamine diphosphate metabolic process"/>
    <property type="evidence" value="ECO:0007669"/>
    <property type="project" value="TreeGrafter"/>
</dbReference>
<feature type="domain" description="CYTH" evidence="1">
    <location>
        <begin position="2"/>
        <end position="208"/>
    </location>
</feature>
<dbReference type="PROSITE" id="PS51707">
    <property type="entry name" value="CYTH"/>
    <property type="match status" value="1"/>
</dbReference>
<evidence type="ECO:0000313" key="3">
    <source>
        <dbReference type="Proteomes" id="UP001346869"/>
    </source>
</evidence>
<dbReference type="GO" id="GO:0050333">
    <property type="term" value="F:thiamine triphosphate phosphatase activity"/>
    <property type="evidence" value="ECO:0007669"/>
    <property type="project" value="InterPro"/>
</dbReference>
<protein>
    <recommendedName>
        <fullName evidence="1">CYTH domain-containing protein</fullName>
    </recommendedName>
</protein>
<dbReference type="EMBL" id="JAUZQC010000023">
    <property type="protein sequence ID" value="KAK5850124.1"/>
    <property type="molecule type" value="Genomic_DNA"/>
</dbReference>
<dbReference type="Proteomes" id="UP001346869">
    <property type="component" value="Unassembled WGS sequence"/>
</dbReference>
<dbReference type="InterPro" id="IPR033469">
    <property type="entry name" value="CYTH-like_dom_sf"/>
</dbReference>
<dbReference type="GO" id="GO:0000287">
    <property type="term" value="F:magnesium ion binding"/>
    <property type="evidence" value="ECO:0007669"/>
    <property type="project" value="TreeGrafter"/>
</dbReference>